<name>A0ABW3VY65_9ACTN</name>
<dbReference type="EMBL" id="JBHTLX010000005">
    <property type="protein sequence ID" value="MFD1246838.1"/>
    <property type="molecule type" value="Genomic_DNA"/>
</dbReference>
<dbReference type="InterPro" id="IPR050237">
    <property type="entry name" value="ATP-dep_AMP-bd_enzyme"/>
</dbReference>
<reference evidence="4" key="1">
    <citation type="journal article" date="2019" name="Int. J. Syst. Evol. Microbiol.">
        <title>The Global Catalogue of Microorganisms (GCM) 10K type strain sequencing project: providing services to taxonomists for standard genome sequencing and annotation.</title>
        <authorList>
            <consortium name="The Broad Institute Genomics Platform"/>
            <consortium name="The Broad Institute Genome Sequencing Center for Infectious Disease"/>
            <person name="Wu L."/>
            <person name="Ma J."/>
        </authorList>
    </citation>
    <scope>NUCLEOTIDE SEQUENCE [LARGE SCALE GENOMIC DNA]</scope>
    <source>
        <strain evidence="4">CCUG 52478</strain>
    </source>
</reference>
<evidence type="ECO:0000259" key="1">
    <source>
        <dbReference type="Pfam" id="PF00501"/>
    </source>
</evidence>
<evidence type="ECO:0000313" key="4">
    <source>
        <dbReference type="Proteomes" id="UP001597229"/>
    </source>
</evidence>
<evidence type="ECO:0000259" key="2">
    <source>
        <dbReference type="Pfam" id="PF13193"/>
    </source>
</evidence>
<dbReference type="PANTHER" id="PTHR43767:SF1">
    <property type="entry name" value="NONRIBOSOMAL PEPTIDE SYNTHASE PES1 (EUROFUNG)-RELATED"/>
    <property type="match status" value="1"/>
</dbReference>
<evidence type="ECO:0000313" key="3">
    <source>
        <dbReference type="EMBL" id="MFD1246838.1"/>
    </source>
</evidence>
<sequence length="537" mass="58735">MHIELTEYQNALRGLSMPAALDLAATTHGDEIAIIHVEGGGPTLTWSAFRERVSRLRSGLQRAGVTAGDRVGVQLRNQVEFPLAWFAVAELGAAIVPLNPKYTARESEFVLGDAGATWLIAAHDLLENYGSVDSFGPVLRDRVITVSGQPVGTLAFEALVQSDITPVTAYPDQDEVANIQFTSGTTGLPKGCLLTHRYWVELGVWDAGLFNPRRILADHPFYYMQNQAYLMTALASGGAICVTRGMSRRKFMGWLVDHEIDMAWIDEEMVDLAPSDNDGPLLLKRAPIAGVPPEGIALLEEHFGIVSRDFYASTEVGNGTFVPWDRRDLAMKGSMGFCFPTRESKIIDSNLQEVPVGVSGELCLRGEGMMLGYHNRDEVNAELFLPGGWFRTGDIVRKDAEGAHYYEGRLKDMVSRSGENIASAEVELQILLMPEVHAVGVIPVPDRERGEEVKAIIVLKDGAKVSAEEVVAHARTGLAPFKVPRYVEFRADLPYTASGKVHKAALKAEEPLNEATVDVTRLDTRSETRAEAGARGH</sequence>
<dbReference type="InterPro" id="IPR025110">
    <property type="entry name" value="AMP-bd_C"/>
</dbReference>
<dbReference type="RefSeq" id="WP_367917686.1">
    <property type="nucleotide sequence ID" value="NZ_BAABAC010000005.1"/>
</dbReference>
<feature type="domain" description="AMP-dependent synthetase/ligase" evidence="1">
    <location>
        <begin position="24"/>
        <end position="374"/>
    </location>
</feature>
<dbReference type="SUPFAM" id="SSF56801">
    <property type="entry name" value="Acetyl-CoA synthetase-like"/>
    <property type="match status" value="1"/>
</dbReference>
<dbReference type="Pfam" id="PF13193">
    <property type="entry name" value="AMP-binding_C"/>
    <property type="match status" value="1"/>
</dbReference>
<dbReference type="PROSITE" id="PS00455">
    <property type="entry name" value="AMP_BINDING"/>
    <property type="match status" value="1"/>
</dbReference>
<dbReference type="PANTHER" id="PTHR43767">
    <property type="entry name" value="LONG-CHAIN-FATTY-ACID--COA LIGASE"/>
    <property type="match status" value="1"/>
</dbReference>
<dbReference type="Gene3D" id="3.40.50.12780">
    <property type="entry name" value="N-terminal domain of ligase-like"/>
    <property type="match status" value="1"/>
</dbReference>
<feature type="domain" description="AMP-binding enzyme C-terminal" evidence="2">
    <location>
        <begin position="425"/>
        <end position="500"/>
    </location>
</feature>
<proteinExistence type="predicted"/>
<gene>
    <name evidence="3" type="ORF">ACFQ3F_03465</name>
</gene>
<organism evidence="3 4">
    <name type="scientific">Nocardioides ginsengisoli</name>
    <dbReference type="NCBI Taxonomy" id="363868"/>
    <lineage>
        <taxon>Bacteria</taxon>
        <taxon>Bacillati</taxon>
        <taxon>Actinomycetota</taxon>
        <taxon>Actinomycetes</taxon>
        <taxon>Propionibacteriales</taxon>
        <taxon>Nocardioidaceae</taxon>
        <taxon>Nocardioides</taxon>
    </lineage>
</organism>
<accession>A0ABW3VY65</accession>
<comment type="caution">
    <text evidence="3">The sequence shown here is derived from an EMBL/GenBank/DDBJ whole genome shotgun (WGS) entry which is preliminary data.</text>
</comment>
<protein>
    <submittedName>
        <fullName evidence="3">Class I adenylate-forming enzyme family protein</fullName>
    </submittedName>
</protein>
<dbReference type="InterPro" id="IPR000873">
    <property type="entry name" value="AMP-dep_synth/lig_dom"/>
</dbReference>
<dbReference type="Proteomes" id="UP001597229">
    <property type="component" value="Unassembled WGS sequence"/>
</dbReference>
<dbReference type="Pfam" id="PF00501">
    <property type="entry name" value="AMP-binding"/>
    <property type="match status" value="1"/>
</dbReference>
<dbReference type="InterPro" id="IPR042099">
    <property type="entry name" value="ANL_N_sf"/>
</dbReference>
<dbReference type="InterPro" id="IPR020845">
    <property type="entry name" value="AMP-binding_CS"/>
</dbReference>
<dbReference type="InterPro" id="IPR045851">
    <property type="entry name" value="AMP-bd_C_sf"/>
</dbReference>
<keyword evidence="4" id="KW-1185">Reference proteome</keyword>
<dbReference type="Gene3D" id="3.30.300.30">
    <property type="match status" value="1"/>
</dbReference>